<evidence type="ECO:0000313" key="3">
    <source>
        <dbReference type="EMBL" id="MBA8847549.1"/>
    </source>
</evidence>
<keyword evidence="2" id="KW-0812">Transmembrane</keyword>
<feature type="compositionally biased region" description="Pro residues" evidence="1">
    <location>
        <begin position="96"/>
        <end position="112"/>
    </location>
</feature>
<protein>
    <submittedName>
        <fullName evidence="3">Uncharacterized protein</fullName>
    </submittedName>
</protein>
<organism evidence="3 4">
    <name type="scientific">Microcella alkalica</name>
    <dbReference type="NCBI Taxonomy" id="355930"/>
    <lineage>
        <taxon>Bacteria</taxon>
        <taxon>Bacillati</taxon>
        <taxon>Actinomycetota</taxon>
        <taxon>Actinomycetes</taxon>
        <taxon>Micrococcales</taxon>
        <taxon>Microbacteriaceae</taxon>
        <taxon>Microcella</taxon>
    </lineage>
</organism>
<feature type="compositionally biased region" description="Basic and acidic residues" evidence="1">
    <location>
        <begin position="67"/>
        <end position="79"/>
    </location>
</feature>
<reference evidence="3 4" key="1">
    <citation type="submission" date="2020-07" db="EMBL/GenBank/DDBJ databases">
        <title>Sequencing the genomes of 1000 actinobacteria strains.</title>
        <authorList>
            <person name="Klenk H.-P."/>
        </authorList>
    </citation>
    <scope>NUCLEOTIDE SEQUENCE [LARGE SCALE GENOMIC DNA]</scope>
    <source>
        <strain evidence="3 4">DSM 19663</strain>
    </source>
</reference>
<feature type="compositionally biased region" description="Basic and acidic residues" evidence="1">
    <location>
        <begin position="115"/>
        <end position="132"/>
    </location>
</feature>
<feature type="transmembrane region" description="Helical" evidence="2">
    <location>
        <begin position="432"/>
        <end position="458"/>
    </location>
</feature>
<gene>
    <name evidence="3" type="ORF">FHX53_001134</name>
</gene>
<comment type="caution">
    <text evidence="3">The sequence shown here is derived from an EMBL/GenBank/DDBJ whole genome shotgun (WGS) entry which is preliminary data.</text>
</comment>
<keyword evidence="2" id="KW-0472">Membrane</keyword>
<evidence type="ECO:0000313" key="4">
    <source>
        <dbReference type="Proteomes" id="UP000585905"/>
    </source>
</evidence>
<name>A0A839E4E1_9MICO</name>
<dbReference type="RefSeq" id="WP_182490374.1">
    <property type="nucleotide sequence ID" value="NZ_BAAAOV010000010.1"/>
</dbReference>
<dbReference type="EMBL" id="JACGWX010000002">
    <property type="protein sequence ID" value="MBA8847549.1"/>
    <property type="molecule type" value="Genomic_DNA"/>
</dbReference>
<dbReference type="Proteomes" id="UP000585905">
    <property type="component" value="Unassembled WGS sequence"/>
</dbReference>
<evidence type="ECO:0000256" key="1">
    <source>
        <dbReference type="SAM" id="MobiDB-lite"/>
    </source>
</evidence>
<sequence>MTTSNEPPLSRRATRRAQQDAQSTAGYSEAQAIGESAVQPSPAGDQGSAAERSSSFASVHSAPADAIEYRTEVRPRVPRYEPVTPLTPASSDGSPALPPSVPLAPPFAPPTAPGLRRETRSRDFRPPAERGRASFTPAPQPEDAALDYRTQQGPASSHVAPVISSTSGSAPWHSAPIASAPAVDPAFASLDSEPAISEPDSPRQPETAEPGDAEPSAVEPSAVEPAAFVMPEYTMTRRELRALREAHAKQSSAAEPDPAPNTSQDEPEAAPLHLWQPTSTGASAPAPLIEPGPPASSEVAVPAVSASTGSHWSAGFHEPADDPFENTFSRQVGSASMSTNALVLPEMPAGSLAGPVPGTGEIIITGMVEVPSSIASTGAVPSVHDSPDIDDLVDPGDREFVSSDSTPVSAINAVSSHTATRNVISGPRPRGAMLTTVLIVSTVVMAIAAVTIFVVAAANGLF</sequence>
<accession>A0A839E4E1</accession>
<feature type="region of interest" description="Disordered" evidence="1">
    <location>
        <begin position="1"/>
        <end position="230"/>
    </location>
</feature>
<keyword evidence="2" id="KW-1133">Transmembrane helix</keyword>
<feature type="region of interest" description="Disordered" evidence="1">
    <location>
        <begin position="245"/>
        <end position="303"/>
    </location>
</feature>
<dbReference type="AlphaFoldDB" id="A0A839E4E1"/>
<keyword evidence="4" id="KW-1185">Reference proteome</keyword>
<evidence type="ECO:0000256" key="2">
    <source>
        <dbReference type="SAM" id="Phobius"/>
    </source>
</evidence>
<proteinExistence type="predicted"/>